<dbReference type="GO" id="GO:0003677">
    <property type="term" value="F:DNA binding"/>
    <property type="evidence" value="ECO:0007669"/>
    <property type="project" value="UniProtKB-KW"/>
</dbReference>
<gene>
    <name evidence="4" type="ORF">P6N53_05090</name>
</gene>
<dbReference type="InterPro" id="IPR010982">
    <property type="entry name" value="Lambda_DNA-bd_dom_sf"/>
</dbReference>
<dbReference type="InterPro" id="IPR001387">
    <property type="entry name" value="Cro/C1-type_HTH"/>
</dbReference>
<keyword evidence="5" id="KW-1185">Reference proteome</keyword>
<dbReference type="NCBIfam" id="TIGR00229">
    <property type="entry name" value="sensory_box"/>
    <property type="match status" value="1"/>
</dbReference>
<dbReference type="PROSITE" id="PS50943">
    <property type="entry name" value="HTH_CROC1"/>
    <property type="match status" value="1"/>
</dbReference>
<evidence type="ECO:0000256" key="1">
    <source>
        <dbReference type="ARBA" id="ARBA00023125"/>
    </source>
</evidence>
<protein>
    <submittedName>
        <fullName evidence="4">Helix-turn-helix domain-containing protein</fullName>
    </submittedName>
</protein>
<accession>A0AAW7ZB73</accession>
<dbReference type="RefSeq" id="WP_304541659.1">
    <property type="nucleotide sequence ID" value="NZ_JARPTC010000006.1"/>
</dbReference>
<reference evidence="4" key="2">
    <citation type="submission" date="2023-03" db="EMBL/GenBank/DDBJ databases">
        <authorList>
            <person name="Zhang Z."/>
        </authorList>
    </citation>
    <scope>NUCLEOTIDE SEQUENCE</scope>
    <source>
        <strain evidence="4">DSA</strain>
    </source>
</reference>
<reference evidence="4" key="1">
    <citation type="journal article" date="2023" name="J. Hazard. Mater.">
        <title>Anaerobic biodegradation of pyrene and benzo[a]pyrene by a new sulfate-reducing Desulforamulus aquiferis strain DSA.</title>
        <authorList>
            <person name="Zhang Z."/>
            <person name="Sun J."/>
            <person name="Gong X."/>
            <person name="Wang C."/>
            <person name="Wang H."/>
        </authorList>
    </citation>
    <scope>NUCLEOTIDE SEQUENCE</scope>
    <source>
        <strain evidence="4">DSA</strain>
    </source>
</reference>
<dbReference type="InterPro" id="IPR000014">
    <property type="entry name" value="PAS"/>
</dbReference>
<evidence type="ECO:0000313" key="4">
    <source>
        <dbReference type="EMBL" id="MDO7786596.1"/>
    </source>
</evidence>
<dbReference type="PANTHER" id="PTHR46558">
    <property type="entry name" value="TRACRIPTIONAL REGULATORY PROTEIN-RELATED-RELATED"/>
    <property type="match status" value="1"/>
</dbReference>
<dbReference type="Gene3D" id="1.10.260.40">
    <property type="entry name" value="lambda repressor-like DNA-binding domains"/>
    <property type="match status" value="1"/>
</dbReference>
<dbReference type="SUPFAM" id="SSF47413">
    <property type="entry name" value="lambda repressor-like DNA-binding domains"/>
    <property type="match status" value="1"/>
</dbReference>
<dbReference type="SMART" id="SM00530">
    <property type="entry name" value="HTH_XRE"/>
    <property type="match status" value="1"/>
</dbReference>
<organism evidence="4 5">
    <name type="scientific">Desulforamulus aquiferis</name>
    <dbReference type="NCBI Taxonomy" id="1397668"/>
    <lineage>
        <taxon>Bacteria</taxon>
        <taxon>Bacillati</taxon>
        <taxon>Bacillota</taxon>
        <taxon>Clostridia</taxon>
        <taxon>Eubacteriales</taxon>
        <taxon>Peptococcaceae</taxon>
        <taxon>Desulforamulus</taxon>
    </lineage>
</organism>
<sequence>MFFNKSLFIKRLRKLRLERKLTQEKLATMLNVSRGAISHWEVGDRSPSLDIINALAKSLNCTPAYLLGFTGKRNPLDEHTHTVDNFFLMSDIPMYLSNYDSEGNPRFMEVNNAVLRILGYSREEFLNLDPRMLCERVYLSKLSKNIDVVNQCNKLIVGWVHVTKDGKRLPVELNIYKFCFDDNEAYLTIALYH</sequence>
<dbReference type="EMBL" id="JARPTC010000006">
    <property type="protein sequence ID" value="MDO7786596.1"/>
    <property type="molecule type" value="Genomic_DNA"/>
</dbReference>
<evidence type="ECO:0000259" key="2">
    <source>
        <dbReference type="PROSITE" id="PS50112"/>
    </source>
</evidence>
<dbReference type="PANTHER" id="PTHR46558:SF11">
    <property type="entry name" value="HTH-TYPE TRANSCRIPTIONAL REGULATOR XRE"/>
    <property type="match status" value="1"/>
</dbReference>
<dbReference type="CDD" id="cd00093">
    <property type="entry name" value="HTH_XRE"/>
    <property type="match status" value="1"/>
</dbReference>
<keyword evidence="1" id="KW-0238">DNA-binding</keyword>
<dbReference type="AlphaFoldDB" id="A0AAW7ZB73"/>
<evidence type="ECO:0000259" key="3">
    <source>
        <dbReference type="PROSITE" id="PS50943"/>
    </source>
</evidence>
<dbReference type="PROSITE" id="PS50112">
    <property type="entry name" value="PAS"/>
    <property type="match status" value="1"/>
</dbReference>
<evidence type="ECO:0000313" key="5">
    <source>
        <dbReference type="Proteomes" id="UP001172911"/>
    </source>
</evidence>
<comment type="caution">
    <text evidence="4">The sequence shown here is derived from an EMBL/GenBank/DDBJ whole genome shotgun (WGS) entry which is preliminary data.</text>
</comment>
<feature type="domain" description="HTH cro/C1-type" evidence="3">
    <location>
        <begin position="12"/>
        <end position="66"/>
    </location>
</feature>
<feature type="domain" description="PAS" evidence="2">
    <location>
        <begin position="100"/>
        <end position="127"/>
    </location>
</feature>
<dbReference type="Proteomes" id="UP001172911">
    <property type="component" value="Unassembled WGS sequence"/>
</dbReference>
<dbReference type="Pfam" id="PF01381">
    <property type="entry name" value="HTH_3"/>
    <property type="match status" value="1"/>
</dbReference>
<proteinExistence type="predicted"/>
<name>A0AAW7ZB73_9FIRM</name>
<dbReference type="Pfam" id="PF13426">
    <property type="entry name" value="PAS_9"/>
    <property type="match status" value="1"/>
</dbReference>
<dbReference type="Gene3D" id="3.30.450.20">
    <property type="entry name" value="PAS domain"/>
    <property type="match status" value="1"/>
</dbReference>
<dbReference type="SUPFAM" id="SSF55785">
    <property type="entry name" value="PYP-like sensor domain (PAS domain)"/>
    <property type="match status" value="1"/>
</dbReference>
<dbReference type="CDD" id="cd00130">
    <property type="entry name" value="PAS"/>
    <property type="match status" value="1"/>
</dbReference>
<dbReference type="InterPro" id="IPR035965">
    <property type="entry name" value="PAS-like_dom_sf"/>
</dbReference>